<evidence type="ECO:0000256" key="2">
    <source>
        <dbReference type="ARBA" id="ARBA00008869"/>
    </source>
</evidence>
<keyword evidence="7" id="KW-0067">ATP-binding</keyword>
<dbReference type="InterPro" id="IPR003439">
    <property type="entry name" value="ABC_transporter-like_ATP-bd"/>
</dbReference>
<gene>
    <name evidence="13" type="ORF">D0865_01966</name>
</gene>
<feature type="domain" description="ABC transporter" evidence="12">
    <location>
        <begin position="460"/>
        <end position="691"/>
    </location>
</feature>
<dbReference type="EMBL" id="QWIN01000089">
    <property type="protein sequence ID" value="RMY59650.1"/>
    <property type="molecule type" value="Genomic_DNA"/>
</dbReference>
<feature type="transmembrane region" description="Helical" evidence="11">
    <location>
        <begin position="1096"/>
        <end position="1123"/>
    </location>
</feature>
<comment type="similarity">
    <text evidence="2">Belongs to the ABC transporter superfamily. ABCA family.</text>
</comment>
<evidence type="ECO:0000256" key="7">
    <source>
        <dbReference type="ARBA" id="ARBA00022840"/>
    </source>
</evidence>
<reference evidence="13 14" key="1">
    <citation type="journal article" date="2018" name="BMC Genomics">
        <title>Genomic evidence for intraspecific hybridization in a clonal and extremely halotolerant yeast.</title>
        <authorList>
            <person name="Gostincar C."/>
            <person name="Stajich J.E."/>
            <person name="Zupancic J."/>
            <person name="Zalar P."/>
            <person name="Gunde-Cimerman N."/>
        </authorList>
    </citation>
    <scope>NUCLEOTIDE SEQUENCE [LARGE SCALE GENOMIC DNA]</scope>
    <source>
        <strain evidence="13 14">EXF-151</strain>
    </source>
</reference>
<evidence type="ECO:0000259" key="12">
    <source>
        <dbReference type="PROSITE" id="PS50893"/>
    </source>
</evidence>
<evidence type="ECO:0000256" key="6">
    <source>
        <dbReference type="ARBA" id="ARBA00022741"/>
    </source>
</evidence>
<dbReference type="InterPro" id="IPR003593">
    <property type="entry name" value="AAA+_ATPase"/>
</dbReference>
<feature type="transmembrane region" description="Helical" evidence="11">
    <location>
        <begin position="286"/>
        <end position="305"/>
    </location>
</feature>
<evidence type="ECO:0000256" key="11">
    <source>
        <dbReference type="SAM" id="Phobius"/>
    </source>
</evidence>
<dbReference type="GO" id="GO:0005524">
    <property type="term" value="F:ATP binding"/>
    <property type="evidence" value="ECO:0007669"/>
    <property type="project" value="UniProtKB-KW"/>
</dbReference>
<feature type="transmembrane region" description="Helical" evidence="11">
    <location>
        <begin position="226"/>
        <end position="250"/>
    </location>
</feature>
<evidence type="ECO:0000256" key="1">
    <source>
        <dbReference type="ARBA" id="ARBA00004141"/>
    </source>
</evidence>
<keyword evidence="6" id="KW-0547">Nucleotide-binding</keyword>
<dbReference type="CDD" id="cd03263">
    <property type="entry name" value="ABC_subfamily_A"/>
    <property type="match status" value="2"/>
</dbReference>
<feature type="region of interest" description="Disordered" evidence="10">
    <location>
        <begin position="760"/>
        <end position="790"/>
    </location>
</feature>
<keyword evidence="4 11" id="KW-0812">Transmembrane</keyword>
<evidence type="ECO:0000256" key="10">
    <source>
        <dbReference type="SAM" id="MobiDB-lite"/>
    </source>
</evidence>
<dbReference type="VEuPathDB" id="FungiDB:BTJ68_14327"/>
<evidence type="ECO:0000256" key="4">
    <source>
        <dbReference type="ARBA" id="ARBA00022692"/>
    </source>
</evidence>
<feature type="transmembrane region" description="Helical" evidence="11">
    <location>
        <begin position="823"/>
        <end position="847"/>
    </location>
</feature>
<keyword evidence="5" id="KW-0677">Repeat</keyword>
<feature type="domain" description="ABC transporter" evidence="12">
    <location>
        <begin position="1245"/>
        <end position="1473"/>
    </location>
</feature>
<evidence type="ECO:0000313" key="14">
    <source>
        <dbReference type="Proteomes" id="UP000270230"/>
    </source>
</evidence>
<keyword evidence="3" id="KW-0813">Transport</keyword>
<evidence type="ECO:0000256" key="8">
    <source>
        <dbReference type="ARBA" id="ARBA00022989"/>
    </source>
</evidence>
<proteinExistence type="inferred from homology"/>
<dbReference type="GO" id="GO:0005319">
    <property type="term" value="F:lipid transporter activity"/>
    <property type="evidence" value="ECO:0007669"/>
    <property type="project" value="TreeGrafter"/>
</dbReference>
<dbReference type="Proteomes" id="UP000270230">
    <property type="component" value="Unassembled WGS sequence"/>
</dbReference>
<dbReference type="OrthoDB" id="8061355at2759"/>
<name>A0A3M7D603_HORWE</name>
<dbReference type="Pfam" id="PF00005">
    <property type="entry name" value="ABC_tran"/>
    <property type="match status" value="2"/>
</dbReference>
<sequence>MRLPKILTQAYTLTRKDLTIVAWHKWFSTFLRALALPIAYMFFIAYCRNFFLPPAEYGIGSWNPIRNLTTEVFGSGTSLGGRNRVIFVNNGYTGGQIEQLIETLAVPLRHAGADVRILSDDEDLFEICESSLRGFSRCYAAATFRSSPTEGSGGVWSYTARVDGGLGFSPFVNSADNAAQIYALPFVNAIDAGIAALSGVDFPETMLEQPFTSGTRQDRADEIQEFFMRALSNYLAVAMFVGICGITYHLPGHLASERELGISSLIDAMLYAKHKGYAMVARLTSIYASFTAIYLPSWMAMGAIVSELMFTRTDASVVVPFHLLAGLALTGYSIFVASFFRRAQLSGTTTLILALVLAVIAQFVPRTATIIGVLSCLFPPIAYTSYQIQLADWERILLPADIDTSAPTTDYELPGYVFFVFLAVQIVVYPLLAAAVQWILYGTASQSRKSLPHNETTSVLNVVNISKLFRPSIWRTLFLREGPVKAVQNLSFSLFQGNITALLGANGSGKSTTLAAIAGTQTVSSGHIEADASIGLGFCPQHNVMWDELSVLEHVRIFQRLKAPRQLSNDTLLHELIYACDLEGKVKKKSKTLSGGQKRKLQLAMAFVGDSRLCCIDEVSSGLDPLSRRKIWDILLSHRGERALLLTTHALDEADALADDIAIMSKGELVVHGTAPELKERHGGGYRVVTSDSQAERIAEERNSYEENGDLVLAAHDSSDACRMAKKLQSAGIDDLYIRGPTIEDVFIGVARELAEEMHELQPDATSANGQTPTPTNGPMEKTVSDSDTDKQSLDLVAGKGTSFPQQVWILWRKRLLIFTRNWLPFLCAIVIPIITAGLTTMFLGGFDRLECSRSAQFNSPQVVTLGALEVYWGILVPVGPAQQFDPSQLPTTYQQFSDRIQLQSSFSGYQDYIANNFRDVVPGGFYLDVDIPEAAGQAPLMSYRLNDGLGYAAIAKTLIDQYLTGTTINAEFSTFALPFVGSTGDSLQLVLYITLAMCAYSGFFALYPTFERLANIRNLHYSNGIRPAPLWLAYWLFDGGFAVVVAVVSVAMFGSLSDVWYAPSYLCIVFFLFGLSSIFLAYLVSLFCRSQLAAFAFVAGGQAICALIYFLLYLVILTFAAAESLQQNLNVLQFTYGLITPSGNVLRSLLIALNESQVVCRGQGGYLSYPGEIEAYGCPILYLVLQTLVFYGSLVWHDSGWSILTILNRRKRSKDNADDEKDISTLPPDVQAEIFRAEQSKDQLKTLHLEKEFGHDRVVDDVTFGVDGSEVLALLGPNGAGKTTTLSMIRGDLHPSSPSSDVLICNTSALHNRLATRQMLGVCPQFNTMDYMTVIEHLSFYARVRGVPDVSSNVLKVIDAVGLSSYRHRMAGKLSGGNQRKLSLATSIIGNPAVLLLDEPSTGMDAVAMRVMWKAIRAIAAGRAIVLTTHSMEEASALSSRTAILDRRLLALQGTRELVTKYSQGLLHVHVVLESGANASAGEMQTVREWITTRFPGAEADDESGSGRRGQLRFRIPPQAFGMHGTPHAELSSSGGSRMVKLIDMLESSKREIGISSYSVSHATLEDVFLDIVSRNREW</sequence>
<organism evidence="13 14">
    <name type="scientific">Hortaea werneckii</name>
    <name type="common">Black yeast</name>
    <name type="synonym">Cladosporium werneckii</name>
    <dbReference type="NCBI Taxonomy" id="91943"/>
    <lineage>
        <taxon>Eukaryota</taxon>
        <taxon>Fungi</taxon>
        <taxon>Dikarya</taxon>
        <taxon>Ascomycota</taxon>
        <taxon>Pezizomycotina</taxon>
        <taxon>Dothideomycetes</taxon>
        <taxon>Dothideomycetidae</taxon>
        <taxon>Mycosphaerellales</taxon>
        <taxon>Teratosphaeriaceae</taxon>
        <taxon>Hortaea</taxon>
    </lineage>
</organism>
<accession>A0A3M7D603</accession>
<keyword evidence="8 11" id="KW-1133">Transmembrane helix</keyword>
<comment type="subcellular location">
    <subcellularLocation>
        <location evidence="1">Membrane</location>
        <topology evidence="1">Multi-pass membrane protein</topology>
    </subcellularLocation>
</comment>
<feature type="transmembrane region" description="Helical" evidence="11">
    <location>
        <begin position="26"/>
        <end position="47"/>
    </location>
</feature>
<dbReference type="PANTHER" id="PTHR19229">
    <property type="entry name" value="ATP-BINDING CASSETTE TRANSPORTER SUBFAMILY A ABCA"/>
    <property type="match status" value="1"/>
</dbReference>
<dbReference type="Pfam" id="PF12698">
    <property type="entry name" value="ABC2_membrane_3"/>
    <property type="match status" value="1"/>
</dbReference>
<feature type="transmembrane region" description="Helical" evidence="11">
    <location>
        <begin position="1032"/>
        <end position="1055"/>
    </location>
</feature>
<dbReference type="InterPro" id="IPR027417">
    <property type="entry name" value="P-loop_NTPase"/>
</dbReference>
<feature type="transmembrane region" description="Helical" evidence="11">
    <location>
        <begin position="317"/>
        <end position="337"/>
    </location>
</feature>
<feature type="transmembrane region" description="Helical" evidence="11">
    <location>
        <begin position="990"/>
        <end position="1011"/>
    </location>
</feature>
<keyword evidence="9 11" id="KW-0472">Membrane</keyword>
<dbReference type="PROSITE" id="PS50893">
    <property type="entry name" value="ABC_TRANSPORTER_2"/>
    <property type="match status" value="2"/>
</dbReference>
<comment type="caution">
    <text evidence="13">The sequence shown here is derived from an EMBL/GenBank/DDBJ whole genome shotgun (WGS) entry which is preliminary data.</text>
</comment>
<dbReference type="InterPro" id="IPR026082">
    <property type="entry name" value="ABCA"/>
</dbReference>
<dbReference type="GO" id="GO:0016887">
    <property type="term" value="F:ATP hydrolysis activity"/>
    <property type="evidence" value="ECO:0007669"/>
    <property type="project" value="InterPro"/>
</dbReference>
<protein>
    <recommendedName>
        <fullName evidence="12">ABC transporter domain-containing protein</fullName>
    </recommendedName>
</protein>
<evidence type="ECO:0000256" key="9">
    <source>
        <dbReference type="ARBA" id="ARBA00023136"/>
    </source>
</evidence>
<dbReference type="PANTHER" id="PTHR19229:SF36">
    <property type="entry name" value="ATP-BINDING CASSETTE SUB-FAMILY A MEMBER 2"/>
    <property type="match status" value="1"/>
</dbReference>
<feature type="transmembrane region" description="Helical" evidence="11">
    <location>
        <begin position="416"/>
        <end position="441"/>
    </location>
</feature>
<feature type="compositionally biased region" description="Polar residues" evidence="10">
    <location>
        <begin position="764"/>
        <end position="777"/>
    </location>
</feature>
<dbReference type="PROSITE" id="PS00211">
    <property type="entry name" value="ABC_TRANSPORTER_1"/>
    <property type="match status" value="2"/>
</dbReference>
<dbReference type="SMART" id="SM00382">
    <property type="entry name" value="AAA"/>
    <property type="match status" value="2"/>
</dbReference>
<evidence type="ECO:0000313" key="13">
    <source>
        <dbReference type="EMBL" id="RMY59650.1"/>
    </source>
</evidence>
<evidence type="ECO:0000256" key="3">
    <source>
        <dbReference type="ARBA" id="ARBA00022448"/>
    </source>
</evidence>
<dbReference type="InterPro" id="IPR013525">
    <property type="entry name" value="ABC2_TM"/>
</dbReference>
<dbReference type="InterPro" id="IPR017871">
    <property type="entry name" value="ABC_transporter-like_CS"/>
</dbReference>
<dbReference type="GO" id="GO:0140359">
    <property type="term" value="F:ABC-type transporter activity"/>
    <property type="evidence" value="ECO:0007669"/>
    <property type="project" value="InterPro"/>
</dbReference>
<dbReference type="GO" id="GO:0016020">
    <property type="term" value="C:membrane"/>
    <property type="evidence" value="ECO:0007669"/>
    <property type="project" value="UniProtKB-SubCell"/>
</dbReference>
<feature type="transmembrane region" description="Helical" evidence="11">
    <location>
        <begin position="1061"/>
        <end position="1084"/>
    </location>
</feature>
<dbReference type="Gene3D" id="3.40.50.300">
    <property type="entry name" value="P-loop containing nucleotide triphosphate hydrolases"/>
    <property type="match status" value="2"/>
</dbReference>
<dbReference type="SUPFAM" id="SSF52540">
    <property type="entry name" value="P-loop containing nucleoside triphosphate hydrolases"/>
    <property type="match status" value="2"/>
</dbReference>
<evidence type="ECO:0000256" key="5">
    <source>
        <dbReference type="ARBA" id="ARBA00022737"/>
    </source>
</evidence>